<reference evidence="2 3" key="1">
    <citation type="submission" date="2024-03" db="EMBL/GenBank/DDBJ databases">
        <title>Draft genome sequence of Pseudonocardia tropica JCM 19149.</title>
        <authorList>
            <person name="Butdee W."/>
            <person name="Duangmal K."/>
        </authorList>
    </citation>
    <scope>NUCLEOTIDE SEQUENCE [LARGE SCALE GENOMIC DNA]</scope>
    <source>
        <strain evidence="2 3">JCM 19149</strain>
    </source>
</reference>
<dbReference type="Proteomes" id="UP001464923">
    <property type="component" value="Unassembled WGS sequence"/>
</dbReference>
<organism evidence="2 3">
    <name type="scientific">Pseudonocardia tropica</name>
    <dbReference type="NCBI Taxonomy" id="681289"/>
    <lineage>
        <taxon>Bacteria</taxon>
        <taxon>Bacillati</taxon>
        <taxon>Actinomycetota</taxon>
        <taxon>Actinomycetes</taxon>
        <taxon>Pseudonocardiales</taxon>
        <taxon>Pseudonocardiaceae</taxon>
        <taxon>Pseudonocardia</taxon>
    </lineage>
</organism>
<dbReference type="InterPro" id="IPR051704">
    <property type="entry name" value="FAD_aromatic-hydroxylase"/>
</dbReference>
<dbReference type="RefSeq" id="WP_345650188.1">
    <property type="nucleotide sequence ID" value="NZ_BAABLY010000064.1"/>
</dbReference>
<evidence type="ECO:0000313" key="3">
    <source>
        <dbReference type="Proteomes" id="UP001464923"/>
    </source>
</evidence>
<dbReference type="GO" id="GO:0004497">
    <property type="term" value="F:monooxygenase activity"/>
    <property type="evidence" value="ECO:0007669"/>
    <property type="project" value="UniProtKB-KW"/>
</dbReference>
<name>A0ABV1K0C6_9PSEU</name>
<evidence type="ECO:0000313" key="2">
    <source>
        <dbReference type="EMBL" id="MEQ3541675.1"/>
    </source>
</evidence>
<dbReference type="SUPFAM" id="SSF51905">
    <property type="entry name" value="FAD/NAD(P)-binding domain"/>
    <property type="match status" value="1"/>
</dbReference>
<dbReference type="Gene3D" id="3.30.9.10">
    <property type="entry name" value="D-Amino Acid Oxidase, subunit A, domain 2"/>
    <property type="match status" value="1"/>
</dbReference>
<dbReference type="EMBL" id="JBEDNP010000017">
    <property type="protein sequence ID" value="MEQ3541675.1"/>
    <property type="molecule type" value="Genomic_DNA"/>
</dbReference>
<dbReference type="PANTHER" id="PTHR46865">
    <property type="entry name" value="OXIDOREDUCTASE-RELATED"/>
    <property type="match status" value="1"/>
</dbReference>
<gene>
    <name evidence="2" type="ORF">WHI96_22935</name>
</gene>
<comment type="caution">
    <text evidence="2">The sequence shown here is derived from an EMBL/GenBank/DDBJ whole genome shotgun (WGS) entry which is preliminary data.</text>
</comment>
<dbReference type="Gene3D" id="3.50.50.60">
    <property type="entry name" value="FAD/NAD(P)-binding domain"/>
    <property type="match status" value="1"/>
</dbReference>
<dbReference type="PANTHER" id="PTHR46865:SF2">
    <property type="entry name" value="MONOOXYGENASE"/>
    <property type="match status" value="1"/>
</dbReference>
<keyword evidence="3" id="KW-1185">Reference proteome</keyword>
<dbReference type="InterPro" id="IPR002938">
    <property type="entry name" value="FAD-bd"/>
</dbReference>
<keyword evidence="2" id="KW-0503">Monooxygenase</keyword>
<keyword evidence="2" id="KW-0560">Oxidoreductase</keyword>
<feature type="domain" description="FAD-binding" evidence="1">
    <location>
        <begin position="2"/>
        <end position="259"/>
    </location>
</feature>
<dbReference type="Pfam" id="PF01494">
    <property type="entry name" value="FAD_binding_3"/>
    <property type="match status" value="1"/>
</dbReference>
<protein>
    <submittedName>
        <fullName evidence="2">FAD-dependent monooxygenase</fullName>
    </submittedName>
</protein>
<evidence type="ECO:0000259" key="1">
    <source>
        <dbReference type="Pfam" id="PF01494"/>
    </source>
</evidence>
<dbReference type="InterPro" id="IPR036188">
    <property type="entry name" value="FAD/NAD-bd_sf"/>
</dbReference>
<accession>A0ABV1K0C6</accession>
<proteinExistence type="predicted"/>
<sequence length="340" mass="37229">MGLEPAVRAHHTSETGMAFVDARGRTIAEFPADSRDDLAPTADLEILRGRLARILHEHSAASAEYLFGDRITELHDDGHGVDVRFAHGPGRRFDAVVIAEGARSRTRGLVLPEASTHELRLVWAYFTIPRTADDDRRWRMHLGARGRVVHLRPDDVGTTRAMLSMSTDTLGFDRLDRAGATAMLRASFADLGWETPRILDALGDTTPYVDQVAQIRTPSFHRGRVALLGDAAWCAGPFGTGTTSALSGAYVLAGELAATPDDVAGAFARYERVLRPMTDHAQKFVMYHPRTTWQRSLLQTGMRVLAGPLGGTLRRTGLVDDTLPVRHVALPDYPVRALAP</sequence>